<evidence type="ECO:0000313" key="2">
    <source>
        <dbReference type="Proteomes" id="UP000095280"/>
    </source>
</evidence>
<feature type="compositionally biased region" description="Low complexity" evidence="1">
    <location>
        <begin position="8"/>
        <end position="17"/>
    </location>
</feature>
<accession>A0A1I8H2W7</accession>
<reference evidence="3" key="1">
    <citation type="submission" date="2016-11" db="UniProtKB">
        <authorList>
            <consortium name="WormBaseParasite"/>
        </authorList>
    </citation>
    <scope>IDENTIFICATION</scope>
</reference>
<feature type="compositionally biased region" description="Basic and acidic residues" evidence="1">
    <location>
        <begin position="106"/>
        <end position="122"/>
    </location>
</feature>
<dbReference type="AlphaFoldDB" id="A0A1I8H2W7"/>
<proteinExistence type="predicted"/>
<keyword evidence="2" id="KW-1185">Reference proteome</keyword>
<feature type="compositionally biased region" description="Basic residues" evidence="1">
    <location>
        <begin position="43"/>
        <end position="54"/>
    </location>
</feature>
<dbReference type="Proteomes" id="UP000095280">
    <property type="component" value="Unplaced"/>
</dbReference>
<sequence length="122" mass="12967">MQPPPPSASSAAAVSPPQTMPRCARRTPAGAASWSTSPLCAPKLKRSGASRRQKGSAASLRISKLSGSSRRTKSSQGSSSQRLTGPPCRRRRSRWAPPTSALGVSAERRPGRRSEKRTCADR</sequence>
<protein>
    <submittedName>
        <fullName evidence="3">Uncharacterized protein</fullName>
    </submittedName>
</protein>
<name>A0A1I8H2W7_9PLAT</name>
<feature type="region of interest" description="Disordered" evidence="1">
    <location>
        <begin position="1"/>
        <end position="122"/>
    </location>
</feature>
<dbReference type="WBParaSite" id="maker-uti_cns_0004189-snap-gene-0.5-mRNA-1">
    <property type="protein sequence ID" value="maker-uti_cns_0004189-snap-gene-0.5-mRNA-1"/>
    <property type="gene ID" value="maker-uti_cns_0004189-snap-gene-0.5"/>
</dbReference>
<feature type="compositionally biased region" description="Low complexity" evidence="1">
    <location>
        <begin position="63"/>
        <end position="85"/>
    </location>
</feature>
<evidence type="ECO:0000313" key="3">
    <source>
        <dbReference type="WBParaSite" id="maker-uti_cns_0004189-snap-gene-0.5-mRNA-1"/>
    </source>
</evidence>
<evidence type="ECO:0000256" key="1">
    <source>
        <dbReference type="SAM" id="MobiDB-lite"/>
    </source>
</evidence>
<organism evidence="2 3">
    <name type="scientific">Macrostomum lignano</name>
    <dbReference type="NCBI Taxonomy" id="282301"/>
    <lineage>
        <taxon>Eukaryota</taxon>
        <taxon>Metazoa</taxon>
        <taxon>Spiralia</taxon>
        <taxon>Lophotrochozoa</taxon>
        <taxon>Platyhelminthes</taxon>
        <taxon>Rhabditophora</taxon>
        <taxon>Macrostomorpha</taxon>
        <taxon>Macrostomida</taxon>
        <taxon>Macrostomidae</taxon>
        <taxon>Macrostomum</taxon>
    </lineage>
</organism>